<organism evidence="1">
    <name type="scientific">Alexandrium monilatum</name>
    <dbReference type="NCBI Taxonomy" id="311494"/>
    <lineage>
        <taxon>Eukaryota</taxon>
        <taxon>Sar</taxon>
        <taxon>Alveolata</taxon>
        <taxon>Dinophyceae</taxon>
        <taxon>Gonyaulacales</taxon>
        <taxon>Pyrocystaceae</taxon>
        <taxon>Alexandrium</taxon>
    </lineage>
</organism>
<accession>A0A7S4QDB3</accession>
<dbReference type="InterPro" id="IPR029063">
    <property type="entry name" value="SAM-dependent_MTases_sf"/>
</dbReference>
<dbReference type="SUPFAM" id="SSF53335">
    <property type="entry name" value="S-adenosyl-L-methionine-dependent methyltransferases"/>
    <property type="match status" value="1"/>
</dbReference>
<evidence type="ECO:0000313" key="1">
    <source>
        <dbReference type="EMBL" id="CAE4580116.1"/>
    </source>
</evidence>
<gene>
    <name evidence="1" type="ORF">AMON00008_LOCUS18604</name>
</gene>
<sequence>MPEAVKDPCASFRDGRRGISRACYAALWLAQCSTQRWKEHWQHLGQRTRRMTIEDANLDINGHKPFSCRGREMNSDTCGWLSAFLDAAVVQLFIAALPKFSAERPPDGLERDAYGDNILDLADASRVACKYQHVMLKILFQRVPELFANATLNRAIHRRLLKGVPYEALKDLLLSAPPHELLVGERAGFAALRAASEVPFGRLLWPHGVSMDNCAVVGFLSPICRGYFGSGEPLNTTLLVSFYRHKDPGLPSTLAEQLTKSKDPRLRISGWLAMADRRRNLGSEYAEALDAAFSEFRRALFAQQVSMETMIPSHGPPTHLVWHYLDKLSLPLSVLVPVQTRKGATSEPHLPRLEMSVLPDRDLISDHVRNTHNFHCPGSFMDLLTHEAEARPGELLWVVEVGGFLGDCLLWAAGWLGPQRLRALEVEPVAGATSRLQQTLARNGLSDAVSVRTEAMGDGKYHDVGSLHICSRKRPSHPNFSVLQHILPKAPAEPDTRPVEGQCKQWLRALDDVLEEWPALPREGSIDIVRVKAAGSEPLIVAGLARHLAGSRVRWLHIWTPHARAISSVMAHFPQYVRDSGMESNRRDVLVYGLTA</sequence>
<reference evidence="1" key="1">
    <citation type="submission" date="2021-01" db="EMBL/GenBank/DDBJ databases">
        <authorList>
            <person name="Corre E."/>
            <person name="Pelletier E."/>
            <person name="Niang G."/>
            <person name="Scheremetjew M."/>
            <person name="Finn R."/>
            <person name="Kale V."/>
            <person name="Holt S."/>
            <person name="Cochrane G."/>
            <person name="Meng A."/>
            <person name="Brown T."/>
            <person name="Cohen L."/>
        </authorList>
    </citation>
    <scope>NUCLEOTIDE SEQUENCE</scope>
    <source>
        <strain evidence="1">CCMP3105</strain>
    </source>
</reference>
<dbReference type="AlphaFoldDB" id="A0A7S4QDB3"/>
<protein>
    <submittedName>
        <fullName evidence="1">Uncharacterized protein</fullName>
    </submittedName>
</protein>
<dbReference type="EMBL" id="HBNR01027438">
    <property type="protein sequence ID" value="CAE4580116.1"/>
    <property type="molecule type" value="Transcribed_RNA"/>
</dbReference>
<name>A0A7S4QDB3_9DINO</name>
<proteinExistence type="predicted"/>